<accession>A0A545ARS6</accession>
<gene>
    <name evidence="1" type="ORF">FL583_19320</name>
</gene>
<proteinExistence type="predicted"/>
<dbReference type="EMBL" id="VIRS01000013">
    <property type="protein sequence ID" value="TQS43385.1"/>
    <property type="molecule type" value="Genomic_DNA"/>
</dbReference>
<organism evidence="1 2">
    <name type="scientific">Cryptosporangium phraense</name>
    <dbReference type="NCBI Taxonomy" id="2593070"/>
    <lineage>
        <taxon>Bacteria</taxon>
        <taxon>Bacillati</taxon>
        <taxon>Actinomycetota</taxon>
        <taxon>Actinomycetes</taxon>
        <taxon>Cryptosporangiales</taxon>
        <taxon>Cryptosporangiaceae</taxon>
        <taxon>Cryptosporangium</taxon>
    </lineage>
</organism>
<dbReference type="RefSeq" id="WP_142706083.1">
    <property type="nucleotide sequence ID" value="NZ_VIRS01000013.1"/>
</dbReference>
<dbReference type="OrthoDB" id="3078369at2"/>
<dbReference type="AlphaFoldDB" id="A0A545ARS6"/>
<protein>
    <submittedName>
        <fullName evidence="1">Uncharacterized protein</fullName>
    </submittedName>
</protein>
<dbReference type="Proteomes" id="UP000317982">
    <property type="component" value="Unassembled WGS sequence"/>
</dbReference>
<evidence type="ECO:0000313" key="1">
    <source>
        <dbReference type="EMBL" id="TQS43385.1"/>
    </source>
</evidence>
<sequence>MQLLTRESAVRCDHDGRIASIASQTWVTVAGVPVLVGDDPVGRTIDGCPHAGPTIKPCARTLEVSTGHSALVRVDGAPVVLDVLAGLTDGTPPGLVRYTVRKVGQAFVSADR</sequence>
<comment type="caution">
    <text evidence="1">The sequence shown here is derived from an EMBL/GenBank/DDBJ whole genome shotgun (WGS) entry which is preliminary data.</text>
</comment>
<name>A0A545ARS6_9ACTN</name>
<dbReference type="InParanoid" id="A0A545ARS6"/>
<reference evidence="1 2" key="1">
    <citation type="submission" date="2019-07" db="EMBL/GenBank/DDBJ databases">
        <title>Cryptosporangium phraense sp. nov., isolated from plant litter.</title>
        <authorList>
            <person name="Suriyachadkun C."/>
        </authorList>
    </citation>
    <scope>NUCLEOTIDE SEQUENCE [LARGE SCALE GENOMIC DNA]</scope>
    <source>
        <strain evidence="1 2">A-T 5661</strain>
    </source>
</reference>
<keyword evidence="2" id="KW-1185">Reference proteome</keyword>
<evidence type="ECO:0000313" key="2">
    <source>
        <dbReference type="Proteomes" id="UP000317982"/>
    </source>
</evidence>